<dbReference type="GO" id="GO:0000155">
    <property type="term" value="F:phosphorelay sensor kinase activity"/>
    <property type="evidence" value="ECO:0007669"/>
    <property type="project" value="InterPro"/>
</dbReference>
<dbReference type="InterPro" id="IPR003661">
    <property type="entry name" value="HisK_dim/P_dom"/>
</dbReference>
<accession>A0A947DFG1</accession>
<evidence type="ECO:0000256" key="10">
    <source>
        <dbReference type="ARBA" id="ARBA00023012"/>
    </source>
</evidence>
<keyword evidence="7" id="KW-0547">Nucleotide-binding</keyword>
<evidence type="ECO:0000256" key="7">
    <source>
        <dbReference type="ARBA" id="ARBA00022741"/>
    </source>
</evidence>
<dbReference type="Proteomes" id="UP000717364">
    <property type="component" value="Unassembled WGS sequence"/>
</dbReference>
<evidence type="ECO:0000313" key="17">
    <source>
        <dbReference type="EMBL" id="MBT9315935.1"/>
    </source>
</evidence>
<dbReference type="InterPro" id="IPR003594">
    <property type="entry name" value="HATPase_dom"/>
</dbReference>
<dbReference type="SUPFAM" id="SSF55874">
    <property type="entry name" value="ATPase domain of HSP90 chaperone/DNA topoisomerase II/histidine kinase"/>
    <property type="match status" value="1"/>
</dbReference>
<feature type="coiled-coil region" evidence="14">
    <location>
        <begin position="58"/>
        <end position="92"/>
    </location>
</feature>
<evidence type="ECO:0000256" key="13">
    <source>
        <dbReference type="ARBA" id="ARBA00074306"/>
    </source>
</evidence>
<name>A0A947DFG1_9CYAN</name>
<keyword evidence="11" id="KW-0472">Membrane</keyword>
<evidence type="ECO:0000256" key="14">
    <source>
        <dbReference type="SAM" id="Coils"/>
    </source>
</evidence>
<comment type="subcellular location">
    <subcellularLocation>
        <location evidence="2">Membrane</location>
    </subcellularLocation>
</comment>
<dbReference type="Gene3D" id="1.10.287.130">
    <property type="match status" value="1"/>
</dbReference>
<dbReference type="SUPFAM" id="SSF47384">
    <property type="entry name" value="Homodimeric domain of signal transducing histidine kinase"/>
    <property type="match status" value="1"/>
</dbReference>
<evidence type="ECO:0000256" key="15">
    <source>
        <dbReference type="SAM" id="MobiDB-lite"/>
    </source>
</evidence>
<dbReference type="InterPro" id="IPR036890">
    <property type="entry name" value="HATPase_C_sf"/>
</dbReference>
<dbReference type="InterPro" id="IPR005467">
    <property type="entry name" value="His_kinase_dom"/>
</dbReference>
<dbReference type="PROSITE" id="PS50109">
    <property type="entry name" value="HIS_KIN"/>
    <property type="match status" value="1"/>
</dbReference>
<dbReference type="Pfam" id="PF00512">
    <property type="entry name" value="HisKA"/>
    <property type="match status" value="1"/>
</dbReference>
<protein>
    <recommendedName>
        <fullName evidence="13">Circadian input-output histidine kinase CikA</fullName>
        <ecNumber evidence="4">2.7.13.3</ecNumber>
    </recommendedName>
</protein>
<comment type="similarity">
    <text evidence="3">In the N-terminal section; belongs to the phytochrome family.</text>
</comment>
<dbReference type="RefSeq" id="WP_215608999.1">
    <property type="nucleotide sequence ID" value="NZ_JADOES010000018.1"/>
</dbReference>
<dbReference type="Gene3D" id="3.30.565.10">
    <property type="entry name" value="Histidine kinase-like ATPase, C-terminal domain"/>
    <property type="match status" value="1"/>
</dbReference>
<gene>
    <name evidence="17" type="ORF">IXB50_10930</name>
</gene>
<dbReference type="PANTHER" id="PTHR43711">
    <property type="entry name" value="TWO-COMPONENT HISTIDINE KINASE"/>
    <property type="match status" value="1"/>
</dbReference>
<dbReference type="Pfam" id="PF02518">
    <property type="entry name" value="HATPase_c"/>
    <property type="match status" value="1"/>
</dbReference>
<feature type="domain" description="Histidine kinase" evidence="16">
    <location>
        <begin position="120"/>
        <end position="350"/>
    </location>
</feature>
<reference evidence="17" key="1">
    <citation type="submission" date="2020-11" db="EMBL/GenBank/DDBJ databases">
        <authorList>
            <person name="Konstantinou D."/>
            <person name="Gkelis S."/>
            <person name="Popin R."/>
            <person name="Fewer D."/>
            <person name="Sivonen K."/>
        </authorList>
    </citation>
    <scope>NUCLEOTIDE SEQUENCE</scope>
    <source>
        <strain evidence="17">TAU-MAC 1115</strain>
    </source>
</reference>
<reference evidence="17" key="2">
    <citation type="journal article" date="2021" name="Mar. Drugs">
        <title>Genome Reduction and Secondary Metabolism of the Marine Sponge-Associated Cyanobacterium Leptothoe.</title>
        <authorList>
            <person name="Konstantinou D."/>
            <person name="Popin R.V."/>
            <person name="Fewer D.P."/>
            <person name="Sivonen K."/>
            <person name="Gkelis S."/>
        </authorList>
    </citation>
    <scope>NUCLEOTIDE SEQUENCE</scope>
    <source>
        <strain evidence="17">TAU-MAC 1115</strain>
    </source>
</reference>
<dbReference type="PRINTS" id="PR00344">
    <property type="entry name" value="BCTRLSENSOR"/>
</dbReference>
<keyword evidence="8" id="KW-0418">Kinase</keyword>
<evidence type="ECO:0000256" key="5">
    <source>
        <dbReference type="ARBA" id="ARBA00022553"/>
    </source>
</evidence>
<evidence type="ECO:0000256" key="12">
    <source>
        <dbReference type="ARBA" id="ARBA00023306"/>
    </source>
</evidence>
<dbReference type="CDD" id="cd16922">
    <property type="entry name" value="HATPase_EvgS-ArcB-TorS-like"/>
    <property type="match status" value="1"/>
</dbReference>
<dbReference type="InterPro" id="IPR004358">
    <property type="entry name" value="Sig_transdc_His_kin-like_C"/>
</dbReference>
<dbReference type="PANTHER" id="PTHR43711:SF29">
    <property type="entry name" value="HISTIDINE KINASE"/>
    <property type="match status" value="1"/>
</dbReference>
<keyword evidence="6" id="KW-0808">Transferase</keyword>
<evidence type="ECO:0000256" key="9">
    <source>
        <dbReference type="ARBA" id="ARBA00022840"/>
    </source>
</evidence>
<keyword evidence="18" id="KW-1185">Reference proteome</keyword>
<evidence type="ECO:0000256" key="3">
    <source>
        <dbReference type="ARBA" id="ARBA00006402"/>
    </source>
</evidence>
<dbReference type="GO" id="GO:0005524">
    <property type="term" value="F:ATP binding"/>
    <property type="evidence" value="ECO:0007669"/>
    <property type="project" value="UniProtKB-KW"/>
</dbReference>
<evidence type="ECO:0000256" key="11">
    <source>
        <dbReference type="ARBA" id="ARBA00023136"/>
    </source>
</evidence>
<keyword evidence="14" id="KW-0175">Coiled coil</keyword>
<feature type="region of interest" description="Disordered" evidence="15">
    <location>
        <begin position="372"/>
        <end position="391"/>
    </location>
</feature>
<evidence type="ECO:0000256" key="6">
    <source>
        <dbReference type="ARBA" id="ARBA00022679"/>
    </source>
</evidence>
<keyword evidence="9" id="KW-0067">ATP-binding</keyword>
<dbReference type="GO" id="GO:0016020">
    <property type="term" value="C:membrane"/>
    <property type="evidence" value="ECO:0007669"/>
    <property type="project" value="UniProtKB-SubCell"/>
</dbReference>
<dbReference type="InterPro" id="IPR036097">
    <property type="entry name" value="HisK_dim/P_sf"/>
</dbReference>
<dbReference type="FunFam" id="3.30.565.10:FF:000010">
    <property type="entry name" value="Sensor histidine kinase RcsC"/>
    <property type="match status" value="1"/>
</dbReference>
<dbReference type="AlphaFoldDB" id="A0A947DFG1"/>
<evidence type="ECO:0000256" key="4">
    <source>
        <dbReference type="ARBA" id="ARBA00012438"/>
    </source>
</evidence>
<evidence type="ECO:0000256" key="2">
    <source>
        <dbReference type="ARBA" id="ARBA00004370"/>
    </source>
</evidence>
<dbReference type="SMART" id="SM00388">
    <property type="entry name" value="HisKA"/>
    <property type="match status" value="1"/>
</dbReference>
<keyword evidence="12" id="KW-0131">Cell cycle</keyword>
<dbReference type="CDD" id="cd00082">
    <property type="entry name" value="HisKA"/>
    <property type="match status" value="1"/>
</dbReference>
<dbReference type="InterPro" id="IPR050736">
    <property type="entry name" value="Sensor_HK_Regulatory"/>
</dbReference>
<evidence type="ECO:0000313" key="18">
    <source>
        <dbReference type="Proteomes" id="UP000717364"/>
    </source>
</evidence>
<comment type="caution">
    <text evidence="17">The sequence shown here is derived from an EMBL/GenBank/DDBJ whole genome shotgun (WGS) entry which is preliminary data.</text>
</comment>
<organism evidence="17 18">
    <name type="scientific">Leptothoe spongobia TAU-MAC 1115</name>
    <dbReference type="NCBI Taxonomy" id="1967444"/>
    <lineage>
        <taxon>Bacteria</taxon>
        <taxon>Bacillati</taxon>
        <taxon>Cyanobacteriota</taxon>
        <taxon>Cyanophyceae</taxon>
        <taxon>Nodosilineales</taxon>
        <taxon>Cymatolegaceae</taxon>
        <taxon>Leptothoe</taxon>
        <taxon>Leptothoe spongobia</taxon>
    </lineage>
</organism>
<evidence type="ECO:0000256" key="1">
    <source>
        <dbReference type="ARBA" id="ARBA00000085"/>
    </source>
</evidence>
<dbReference type="EMBL" id="JADOES010000018">
    <property type="protein sequence ID" value="MBT9315935.1"/>
    <property type="molecule type" value="Genomic_DNA"/>
</dbReference>
<dbReference type="SMART" id="SM00387">
    <property type="entry name" value="HATPase_c"/>
    <property type="match status" value="1"/>
</dbReference>
<evidence type="ECO:0000259" key="16">
    <source>
        <dbReference type="PROSITE" id="PS50109"/>
    </source>
</evidence>
<proteinExistence type="inferred from homology"/>
<comment type="catalytic activity">
    <reaction evidence="1">
        <text>ATP + protein L-histidine = ADP + protein N-phospho-L-histidine.</text>
        <dbReference type="EC" id="2.7.13.3"/>
    </reaction>
</comment>
<evidence type="ECO:0000256" key="8">
    <source>
        <dbReference type="ARBA" id="ARBA00022777"/>
    </source>
</evidence>
<keyword evidence="10" id="KW-0902">Two-component regulatory system</keyword>
<sequence>MDTKRLTIELSEQALQNLVAYCDQSGLDSSTVIQSYLLTLGTPQSLLAKEPTIASDDQQAENNVLMQLQKTINELEHEKIDLEILLETTLEHSDYITDQLRTAKVAAEAANQSKSTFIARMSHELRTPLNAILGFSQLLENTQSLNSQQREQLAIINRSGEHLLTLINDILEMSKLEAGKVTVDPSIINLQILLHDLQAIFGLKADAKGLQLILSHSPELPQYIETDAGKLKQVLINLLDNAIKFTESGQVCLKVRSELLTVEQQGDVPAKTACTLYCEVEDSGPGIAETDLNVIFAPFEQTEVGRNTHQGTGLGLSISQQFIQLMGGQLMVNSQVGVGSKFEFHIPVYQCSKLDLSTEATVEHATEDLQNWQEQQNKNREESPTEGGGASSVVTDALEEMLDDMSPEWVSELHHAAGQLKGKRVLQLIEQVPGENAALARYLKELAENYQFDKIIEVTTR</sequence>
<dbReference type="FunFam" id="1.10.287.130:FF:000038">
    <property type="entry name" value="Sensory transduction histidine kinase"/>
    <property type="match status" value="1"/>
</dbReference>
<keyword evidence="5" id="KW-0597">Phosphoprotein</keyword>
<dbReference type="EC" id="2.7.13.3" evidence="4"/>